<evidence type="ECO:0000256" key="1">
    <source>
        <dbReference type="SAM" id="Phobius"/>
    </source>
</evidence>
<feature type="transmembrane region" description="Helical" evidence="1">
    <location>
        <begin position="202"/>
        <end position="223"/>
    </location>
</feature>
<proteinExistence type="predicted"/>
<evidence type="ECO:0000313" key="3">
    <source>
        <dbReference type="Proteomes" id="UP000252558"/>
    </source>
</evidence>
<feature type="transmembrane region" description="Helical" evidence="1">
    <location>
        <begin position="75"/>
        <end position="94"/>
    </location>
</feature>
<feature type="transmembrane region" description="Helical" evidence="1">
    <location>
        <begin position="114"/>
        <end position="133"/>
    </location>
</feature>
<organism evidence="2 3">
    <name type="scientific">Corallincola holothuriorum</name>
    <dbReference type="NCBI Taxonomy" id="2282215"/>
    <lineage>
        <taxon>Bacteria</taxon>
        <taxon>Pseudomonadati</taxon>
        <taxon>Pseudomonadota</taxon>
        <taxon>Gammaproteobacteria</taxon>
        <taxon>Alteromonadales</taxon>
        <taxon>Psychromonadaceae</taxon>
        <taxon>Corallincola</taxon>
    </lineage>
</organism>
<dbReference type="Proteomes" id="UP000252558">
    <property type="component" value="Unassembled WGS sequence"/>
</dbReference>
<keyword evidence="1" id="KW-0812">Transmembrane</keyword>
<feature type="transmembrane region" description="Helical" evidence="1">
    <location>
        <begin position="235"/>
        <end position="260"/>
    </location>
</feature>
<evidence type="ECO:0000313" key="2">
    <source>
        <dbReference type="EMBL" id="RCU45102.1"/>
    </source>
</evidence>
<dbReference type="EMBL" id="QPID01000012">
    <property type="protein sequence ID" value="RCU45102.1"/>
    <property type="molecule type" value="Genomic_DNA"/>
</dbReference>
<feature type="transmembrane region" description="Helical" evidence="1">
    <location>
        <begin position="272"/>
        <end position="291"/>
    </location>
</feature>
<comment type="caution">
    <text evidence="2">The sequence shown here is derived from an EMBL/GenBank/DDBJ whole genome shotgun (WGS) entry which is preliminary data.</text>
</comment>
<keyword evidence="1" id="KW-1133">Transmembrane helix</keyword>
<name>A0A368N3J5_9GAMM</name>
<evidence type="ECO:0008006" key="4">
    <source>
        <dbReference type="Google" id="ProtNLM"/>
    </source>
</evidence>
<keyword evidence="1" id="KW-0472">Membrane</keyword>
<keyword evidence="3" id="KW-1185">Reference proteome</keyword>
<gene>
    <name evidence="2" type="ORF">DU002_16875</name>
</gene>
<accession>A0A368N3J5</accession>
<dbReference type="AlphaFoldDB" id="A0A368N3J5"/>
<feature type="transmembrane region" description="Helical" evidence="1">
    <location>
        <begin position="165"/>
        <end position="182"/>
    </location>
</feature>
<reference evidence="2 3" key="1">
    <citation type="submission" date="2018-07" db="EMBL/GenBank/DDBJ databases">
        <title>Corallincola holothuriorum sp. nov., a new facultative anaerobe isolated from sea cucumber Apostichopus japonicus.</title>
        <authorList>
            <person name="Xia H."/>
        </authorList>
    </citation>
    <scope>NUCLEOTIDE SEQUENCE [LARGE SCALE GENOMIC DNA]</scope>
    <source>
        <strain evidence="2 3">C4</strain>
    </source>
</reference>
<protein>
    <recommendedName>
        <fullName evidence="4">YrhK domain-containing protein</fullName>
    </recommendedName>
</protein>
<sequence length="310" mass="34926">MALTSGSNKQQPQPVIDRIKSTKLGPFVLKISHHFSDGSVYHWTSRAHRKGSGHGAINQTSPTLSQRLLVFRPTFLSWCMAMLFMIGAACFAAPCINEVWPGLISHWLEDVDTINIVFFVGSIFFTSAAYLQLLEVVNADRRAELEAGVTPTNPFTWFSWQPNQIGWLSAFIQLVGTLFFNLNTFDVMLSDLNWLQQDLLIWTPDIIGCVCFLVASGLAVIEECHSFWAWKPRSISWWVVMVNMLGSIAFMVAGVFTLVLPSSQEVLDLYQINLWTLVGAACFFVGAYLTLPEMTQWKRPAMLVRQQAHN</sequence>